<keyword evidence="4" id="KW-1185">Reference proteome</keyword>
<feature type="compositionally biased region" description="Polar residues" evidence="1">
    <location>
        <begin position="15"/>
        <end position="24"/>
    </location>
</feature>
<name>A0A9X0AYB2_9HELO</name>
<feature type="region of interest" description="Disordered" evidence="1">
    <location>
        <begin position="1"/>
        <end position="39"/>
    </location>
</feature>
<dbReference type="OrthoDB" id="3557569at2759"/>
<gene>
    <name evidence="3" type="ORF">OCU04_001316</name>
</gene>
<organism evidence="3 4">
    <name type="scientific">Sclerotinia nivalis</name>
    <dbReference type="NCBI Taxonomy" id="352851"/>
    <lineage>
        <taxon>Eukaryota</taxon>
        <taxon>Fungi</taxon>
        <taxon>Dikarya</taxon>
        <taxon>Ascomycota</taxon>
        <taxon>Pezizomycotina</taxon>
        <taxon>Leotiomycetes</taxon>
        <taxon>Helotiales</taxon>
        <taxon>Sclerotiniaceae</taxon>
        <taxon>Sclerotinia</taxon>
    </lineage>
</organism>
<evidence type="ECO:0000256" key="1">
    <source>
        <dbReference type="SAM" id="MobiDB-lite"/>
    </source>
</evidence>
<feature type="domain" description="2EXR" evidence="2">
    <location>
        <begin position="107"/>
        <end position="178"/>
    </location>
</feature>
<dbReference type="AlphaFoldDB" id="A0A9X0AYB2"/>
<evidence type="ECO:0000313" key="3">
    <source>
        <dbReference type="EMBL" id="KAJ8070960.1"/>
    </source>
</evidence>
<dbReference type="Pfam" id="PF20150">
    <property type="entry name" value="2EXR"/>
    <property type="match status" value="1"/>
</dbReference>
<sequence length="269" mass="30846">MASNRIRTPPHLMSSRRQANTASTRIGPRGRTNTARYQPWLNGMSHGMRSIHDRRRPHLYPNVVTDTFLLNECHQCRSMQDFHLQQSIAESADPYLLSARPSTIPEFRKFSLLPFEIQHEIWSLASLHPRTIPILTHWTPPVPSDPWETRTIDITPLARIPPLLHACSSSRAIALSTYFIVGTDPRNLGGDILVGESDDADDYDDGLPFDRDYEGYRGFTSTYQLIHYISLHIWKLTVSNITIFTIKTSPRGWENVHPVKVLIFQLTKH</sequence>
<comment type="caution">
    <text evidence="3">The sequence shown here is derived from an EMBL/GenBank/DDBJ whole genome shotgun (WGS) entry which is preliminary data.</text>
</comment>
<dbReference type="InterPro" id="IPR045518">
    <property type="entry name" value="2EXR"/>
</dbReference>
<evidence type="ECO:0000259" key="2">
    <source>
        <dbReference type="Pfam" id="PF20150"/>
    </source>
</evidence>
<proteinExistence type="predicted"/>
<reference evidence="3" key="1">
    <citation type="submission" date="2022-11" db="EMBL/GenBank/DDBJ databases">
        <title>Genome Resource of Sclerotinia nivalis Strain SnTB1, a Plant Pathogen Isolated from American Ginseng.</title>
        <authorList>
            <person name="Fan S."/>
        </authorList>
    </citation>
    <scope>NUCLEOTIDE SEQUENCE</scope>
    <source>
        <strain evidence="3">SnTB1</strain>
    </source>
</reference>
<dbReference type="Proteomes" id="UP001152300">
    <property type="component" value="Unassembled WGS sequence"/>
</dbReference>
<dbReference type="EMBL" id="JAPEIS010000001">
    <property type="protein sequence ID" value="KAJ8070960.1"/>
    <property type="molecule type" value="Genomic_DNA"/>
</dbReference>
<protein>
    <recommendedName>
        <fullName evidence="2">2EXR domain-containing protein</fullName>
    </recommendedName>
</protein>
<evidence type="ECO:0000313" key="4">
    <source>
        <dbReference type="Proteomes" id="UP001152300"/>
    </source>
</evidence>
<accession>A0A9X0AYB2</accession>